<comment type="similarity">
    <text evidence="6">Belongs to the RnpA family.</text>
</comment>
<keyword evidence="1 6" id="KW-0819">tRNA processing</keyword>
<sequence length="119" mass="13657">MDNRQHDPKPGRLTKRAEFLAVRRGEKRRGRFFLLEVADRGDDGLPRAGFTVTTKQGNAVERNRIRRRLKEALRLKGRMAMQPGHDYVIVGRRDCLGASFTDLSDELARRIGGKRFHGK</sequence>
<evidence type="ECO:0000256" key="1">
    <source>
        <dbReference type="ARBA" id="ARBA00022694"/>
    </source>
</evidence>
<dbReference type="PANTHER" id="PTHR33992">
    <property type="entry name" value="RIBONUCLEASE P PROTEIN COMPONENT"/>
    <property type="match status" value="1"/>
</dbReference>
<dbReference type="InterPro" id="IPR014721">
    <property type="entry name" value="Ribsml_uS5_D2-typ_fold_subgr"/>
</dbReference>
<dbReference type="RefSeq" id="WP_099308598.1">
    <property type="nucleotide sequence ID" value="NZ_PDVP01000022.1"/>
</dbReference>
<dbReference type="PANTHER" id="PTHR33992:SF1">
    <property type="entry name" value="RIBONUCLEASE P PROTEIN COMPONENT"/>
    <property type="match status" value="1"/>
</dbReference>
<dbReference type="NCBIfam" id="TIGR00188">
    <property type="entry name" value="rnpA"/>
    <property type="match status" value="1"/>
</dbReference>
<dbReference type="HAMAP" id="MF_00227">
    <property type="entry name" value="RNase_P"/>
    <property type="match status" value="1"/>
</dbReference>
<comment type="function">
    <text evidence="6">RNaseP catalyzes the removal of the 5'-leader sequence from pre-tRNA to produce the mature 5'-terminus. It can also cleave other RNA substrates such as 4.5S RNA. The protein component plays an auxiliary but essential role in vivo by binding to the 5'-leader sequence and broadening the substrate specificity of the ribozyme.</text>
</comment>
<evidence type="ECO:0000256" key="4">
    <source>
        <dbReference type="ARBA" id="ARBA00022801"/>
    </source>
</evidence>
<evidence type="ECO:0000313" key="8">
    <source>
        <dbReference type="EMBL" id="PHP64814.1"/>
    </source>
</evidence>
<dbReference type="InterPro" id="IPR020568">
    <property type="entry name" value="Ribosomal_Su5_D2-typ_SF"/>
</dbReference>
<organism evidence="8 9">
    <name type="scientific">Zhengella mangrovi</name>
    <dbReference type="NCBI Taxonomy" id="1982044"/>
    <lineage>
        <taxon>Bacteria</taxon>
        <taxon>Pseudomonadati</taxon>
        <taxon>Pseudomonadota</taxon>
        <taxon>Alphaproteobacteria</taxon>
        <taxon>Hyphomicrobiales</taxon>
        <taxon>Notoacmeibacteraceae</taxon>
        <taxon>Zhengella</taxon>
    </lineage>
</organism>
<dbReference type="SUPFAM" id="SSF54211">
    <property type="entry name" value="Ribosomal protein S5 domain 2-like"/>
    <property type="match status" value="1"/>
</dbReference>
<protein>
    <recommendedName>
        <fullName evidence="6 7">Ribonuclease P protein component</fullName>
        <shortName evidence="6">RNase P protein</shortName>
        <shortName evidence="6">RNaseP protein</shortName>
        <ecNumber evidence="6 7">3.1.26.5</ecNumber>
    </recommendedName>
    <alternativeName>
        <fullName evidence="6">Protein C5</fullName>
    </alternativeName>
</protein>
<keyword evidence="2 6" id="KW-0540">Nuclease</keyword>
<dbReference type="GO" id="GO:0004526">
    <property type="term" value="F:ribonuclease P activity"/>
    <property type="evidence" value="ECO:0007669"/>
    <property type="project" value="UniProtKB-UniRule"/>
</dbReference>
<dbReference type="EMBL" id="PDVP01000022">
    <property type="protein sequence ID" value="PHP64814.1"/>
    <property type="molecule type" value="Genomic_DNA"/>
</dbReference>
<evidence type="ECO:0000256" key="3">
    <source>
        <dbReference type="ARBA" id="ARBA00022759"/>
    </source>
</evidence>
<evidence type="ECO:0000256" key="6">
    <source>
        <dbReference type="HAMAP-Rule" id="MF_00227"/>
    </source>
</evidence>
<dbReference type="OrthoDB" id="9810867at2"/>
<dbReference type="GO" id="GO:0030677">
    <property type="term" value="C:ribonuclease P complex"/>
    <property type="evidence" value="ECO:0007669"/>
    <property type="project" value="TreeGrafter"/>
</dbReference>
<keyword evidence="3 6" id="KW-0255">Endonuclease</keyword>
<keyword evidence="9" id="KW-1185">Reference proteome</keyword>
<dbReference type="Proteomes" id="UP000221168">
    <property type="component" value="Unassembled WGS sequence"/>
</dbReference>
<reference evidence="8 9" key="1">
    <citation type="submission" date="2017-10" db="EMBL/GenBank/DDBJ databases">
        <title>Sedimentibacterium mangrovi gen. nov., sp. nov., a novel member of family Phyllobacteriacea isolated from mangrove sediment.</title>
        <authorList>
            <person name="Liao H."/>
            <person name="Tian Y."/>
        </authorList>
    </citation>
    <scope>NUCLEOTIDE SEQUENCE [LARGE SCALE GENOMIC DNA]</scope>
    <source>
        <strain evidence="8 9">X9-2-2</strain>
    </source>
</reference>
<evidence type="ECO:0000256" key="5">
    <source>
        <dbReference type="ARBA" id="ARBA00022884"/>
    </source>
</evidence>
<gene>
    <name evidence="6" type="primary">rnpA</name>
    <name evidence="8" type="ORF">CSC94_22305</name>
</gene>
<evidence type="ECO:0000256" key="2">
    <source>
        <dbReference type="ARBA" id="ARBA00022722"/>
    </source>
</evidence>
<accession>A0A2G1QH91</accession>
<keyword evidence="5 6" id="KW-0694">RNA-binding</keyword>
<dbReference type="EC" id="3.1.26.5" evidence="6 7"/>
<dbReference type="GO" id="GO:0042781">
    <property type="term" value="F:3'-tRNA processing endoribonuclease activity"/>
    <property type="evidence" value="ECO:0007669"/>
    <property type="project" value="TreeGrafter"/>
</dbReference>
<evidence type="ECO:0000256" key="7">
    <source>
        <dbReference type="NCBIfam" id="TIGR00188"/>
    </source>
</evidence>
<comment type="catalytic activity">
    <reaction evidence="6">
        <text>Endonucleolytic cleavage of RNA, removing 5'-extranucleotides from tRNA precursor.</text>
        <dbReference type="EC" id="3.1.26.5"/>
    </reaction>
</comment>
<dbReference type="GO" id="GO:0001682">
    <property type="term" value="P:tRNA 5'-leader removal"/>
    <property type="evidence" value="ECO:0007669"/>
    <property type="project" value="UniProtKB-UniRule"/>
</dbReference>
<comment type="caution">
    <text evidence="8">The sequence shown here is derived from an EMBL/GenBank/DDBJ whole genome shotgun (WGS) entry which is preliminary data.</text>
</comment>
<dbReference type="Pfam" id="PF00825">
    <property type="entry name" value="Ribonuclease_P"/>
    <property type="match status" value="1"/>
</dbReference>
<name>A0A2G1QH91_9HYPH</name>
<proteinExistence type="inferred from homology"/>
<comment type="subunit">
    <text evidence="6">Consists of a catalytic RNA component (M1 or rnpB) and a protein subunit.</text>
</comment>
<dbReference type="InterPro" id="IPR000100">
    <property type="entry name" value="RNase_P"/>
</dbReference>
<dbReference type="GO" id="GO:0000049">
    <property type="term" value="F:tRNA binding"/>
    <property type="evidence" value="ECO:0007669"/>
    <property type="project" value="UniProtKB-UniRule"/>
</dbReference>
<dbReference type="Gene3D" id="3.30.230.10">
    <property type="match status" value="1"/>
</dbReference>
<keyword evidence="4 6" id="KW-0378">Hydrolase</keyword>
<evidence type="ECO:0000313" key="9">
    <source>
        <dbReference type="Proteomes" id="UP000221168"/>
    </source>
</evidence>
<dbReference type="AlphaFoldDB" id="A0A2G1QH91"/>